<feature type="binding site" evidence="7">
    <location>
        <position position="101"/>
    </location>
    <ligand>
        <name>ATP</name>
        <dbReference type="ChEBI" id="CHEBI:30616"/>
    </ligand>
</feature>
<feature type="domain" description="EF-hand" evidence="10">
    <location>
        <begin position="576"/>
        <end position="611"/>
    </location>
</feature>
<name>A0ABY8UE10_TETOB</name>
<keyword evidence="5" id="KW-0106">Calcium</keyword>
<evidence type="ECO:0000256" key="1">
    <source>
        <dbReference type="ARBA" id="ARBA00022527"/>
    </source>
</evidence>
<protein>
    <recommendedName>
        <fullName evidence="13">Non-specific serine/threonine protein kinase</fullName>
    </recommendedName>
</protein>
<evidence type="ECO:0000259" key="9">
    <source>
        <dbReference type="PROSITE" id="PS50011"/>
    </source>
</evidence>
<dbReference type="SUPFAM" id="SSF47473">
    <property type="entry name" value="EF-hand"/>
    <property type="match status" value="1"/>
</dbReference>
<feature type="domain" description="EF-hand" evidence="10">
    <location>
        <begin position="663"/>
        <end position="698"/>
    </location>
</feature>
<evidence type="ECO:0000256" key="3">
    <source>
        <dbReference type="ARBA" id="ARBA00022741"/>
    </source>
</evidence>
<dbReference type="InterPro" id="IPR011009">
    <property type="entry name" value="Kinase-like_dom_sf"/>
</dbReference>
<feature type="region of interest" description="Disordered" evidence="8">
    <location>
        <begin position="394"/>
        <end position="429"/>
    </location>
</feature>
<reference evidence="11 12" key="1">
    <citation type="submission" date="2023-05" db="EMBL/GenBank/DDBJ databases">
        <title>A 100% complete, gapless, phased diploid assembly of the Scenedesmus obliquus UTEX 3031 genome.</title>
        <authorList>
            <person name="Biondi T.C."/>
            <person name="Hanschen E.R."/>
            <person name="Kwon T."/>
            <person name="Eng W."/>
            <person name="Kruse C.P.S."/>
            <person name="Koehler S.I."/>
            <person name="Kunde Y."/>
            <person name="Gleasner C.D."/>
            <person name="You Mak K.T."/>
            <person name="Polle J."/>
            <person name="Hovde B.T."/>
            <person name="Starkenburg S.R."/>
        </authorList>
    </citation>
    <scope>NUCLEOTIDE SEQUENCE [LARGE SCALE GENOMIC DNA]</scope>
    <source>
        <strain evidence="11 12">DOE0152z</strain>
    </source>
</reference>
<dbReference type="PANTHER" id="PTHR24349">
    <property type="entry name" value="SERINE/THREONINE-PROTEIN KINASE"/>
    <property type="match status" value="1"/>
</dbReference>
<dbReference type="Pfam" id="PF13499">
    <property type="entry name" value="EF-hand_7"/>
    <property type="match status" value="1"/>
</dbReference>
<evidence type="ECO:0000256" key="2">
    <source>
        <dbReference type="ARBA" id="ARBA00022679"/>
    </source>
</evidence>
<dbReference type="InterPro" id="IPR050205">
    <property type="entry name" value="CDPK_Ser/Thr_kinases"/>
</dbReference>
<evidence type="ECO:0000256" key="5">
    <source>
        <dbReference type="ARBA" id="ARBA00022837"/>
    </source>
</evidence>
<dbReference type="InterPro" id="IPR000719">
    <property type="entry name" value="Prot_kinase_dom"/>
</dbReference>
<dbReference type="SMART" id="SM00054">
    <property type="entry name" value="EFh"/>
    <property type="match status" value="3"/>
</dbReference>
<feature type="domain" description="EF-hand" evidence="10">
    <location>
        <begin position="616"/>
        <end position="651"/>
    </location>
</feature>
<evidence type="ECO:0000313" key="12">
    <source>
        <dbReference type="Proteomes" id="UP001244341"/>
    </source>
</evidence>
<evidence type="ECO:0000256" key="8">
    <source>
        <dbReference type="SAM" id="MobiDB-lite"/>
    </source>
</evidence>
<dbReference type="SMART" id="SM00220">
    <property type="entry name" value="S_TKc"/>
    <property type="match status" value="1"/>
</dbReference>
<dbReference type="Pfam" id="PF13202">
    <property type="entry name" value="EF-hand_5"/>
    <property type="match status" value="1"/>
</dbReference>
<evidence type="ECO:0000256" key="7">
    <source>
        <dbReference type="PROSITE-ProRule" id="PRU10141"/>
    </source>
</evidence>
<dbReference type="PROSITE" id="PS00107">
    <property type="entry name" value="PROTEIN_KINASE_ATP"/>
    <property type="match status" value="1"/>
</dbReference>
<dbReference type="PROSITE" id="PS50011">
    <property type="entry name" value="PROTEIN_KINASE_DOM"/>
    <property type="match status" value="1"/>
</dbReference>
<dbReference type="Gene3D" id="3.30.200.20">
    <property type="entry name" value="Phosphorylase Kinase, domain 1"/>
    <property type="match status" value="1"/>
</dbReference>
<keyword evidence="1" id="KW-0723">Serine/threonine-protein kinase</keyword>
<evidence type="ECO:0000313" key="11">
    <source>
        <dbReference type="EMBL" id="WIA19515.1"/>
    </source>
</evidence>
<sequence>MRACPRSAALGQGQLPGRGVLAATWQCSSCKRRSRATGCVARATLQVSPQLEEPHGNLIDSFGFKPNFSWEFQLGGMIGSGSFGVVHVATHLRSGRKYAVKSVPKQFFGQHLDPGFVARVQHEVDVSRHMGQSLNVVHLVEAYEDDVCVDLVLELACGGSLLGRIKRGSISEVTAARCIVDMLRAVAQCHAKGVAVCDVKPDNFLFVTPREDAPLKMADFGLAQYCRPGQVLSERVGTPYYVAPEVLRQAYGFPADVWSAGVTAYQLLTGRFPWHADPDWVEEQLSANAAGGRARSSNTGQSNVTNKALWRAIMYGQLDWQWAWHNVSDEARDFVQPMLTRDPEQRPTAAQLLRHPWLTASSRSLDEWDDRLAARASSSSLNIHSSSSASISATVKAAGGNGNGSSNGSSGNDSSSSSNAGRSHLRSQSLAGMRPLADTLVQRLQRYGTWGRLKQIGLRQVAKIMARDPGQLQGLAEVFGALQREAGLVAPLPSAAVASTSLARVDAAAAAAAAAAVASTSLASVDAAAAAAAGAAGPGGSVVAAAAAAAAPLGAVHGAIPLEAIRGLLVDGTYELSEVEVRQLMSQLDHNGDGYVSYDEWLALTLDWTAAQRSSNWETWVRQVFDRFDGDGSGRISTAELLELVGRHGPGFTSELDEEEPYLIPDTVPSMMRRVDADGDGSMSFDEFLGLLQTDAADQLELFSSRRNYSNRQQ</sequence>
<dbReference type="Pfam" id="PF00069">
    <property type="entry name" value="Pkinase"/>
    <property type="match status" value="1"/>
</dbReference>
<dbReference type="InterPro" id="IPR002048">
    <property type="entry name" value="EF_hand_dom"/>
</dbReference>
<keyword evidence="12" id="KW-1185">Reference proteome</keyword>
<evidence type="ECO:0000256" key="6">
    <source>
        <dbReference type="ARBA" id="ARBA00022840"/>
    </source>
</evidence>
<proteinExistence type="predicted"/>
<dbReference type="SUPFAM" id="SSF56112">
    <property type="entry name" value="Protein kinase-like (PK-like)"/>
    <property type="match status" value="1"/>
</dbReference>
<evidence type="ECO:0000256" key="4">
    <source>
        <dbReference type="ARBA" id="ARBA00022777"/>
    </source>
</evidence>
<evidence type="ECO:0008006" key="13">
    <source>
        <dbReference type="Google" id="ProtNLM"/>
    </source>
</evidence>
<dbReference type="InterPro" id="IPR011992">
    <property type="entry name" value="EF-hand-dom_pair"/>
</dbReference>
<keyword evidence="3 7" id="KW-0547">Nucleotide-binding</keyword>
<feature type="compositionally biased region" description="Low complexity" evidence="8">
    <location>
        <begin position="406"/>
        <end position="421"/>
    </location>
</feature>
<evidence type="ECO:0000259" key="10">
    <source>
        <dbReference type="PROSITE" id="PS50222"/>
    </source>
</evidence>
<gene>
    <name evidence="11" type="ORF">OEZ85_004126</name>
</gene>
<organism evidence="11 12">
    <name type="scientific">Tetradesmus obliquus</name>
    <name type="common">Green alga</name>
    <name type="synonym">Acutodesmus obliquus</name>
    <dbReference type="NCBI Taxonomy" id="3088"/>
    <lineage>
        <taxon>Eukaryota</taxon>
        <taxon>Viridiplantae</taxon>
        <taxon>Chlorophyta</taxon>
        <taxon>core chlorophytes</taxon>
        <taxon>Chlorophyceae</taxon>
        <taxon>CS clade</taxon>
        <taxon>Sphaeropleales</taxon>
        <taxon>Scenedesmaceae</taxon>
        <taxon>Tetradesmus</taxon>
    </lineage>
</organism>
<dbReference type="PROSITE" id="PS50222">
    <property type="entry name" value="EF_HAND_2"/>
    <property type="match status" value="3"/>
</dbReference>
<dbReference type="PROSITE" id="PS00018">
    <property type="entry name" value="EF_HAND_1"/>
    <property type="match status" value="3"/>
</dbReference>
<dbReference type="InterPro" id="IPR017441">
    <property type="entry name" value="Protein_kinase_ATP_BS"/>
</dbReference>
<keyword evidence="6 7" id="KW-0067">ATP-binding</keyword>
<feature type="domain" description="Protein kinase" evidence="9">
    <location>
        <begin position="72"/>
        <end position="358"/>
    </location>
</feature>
<dbReference type="EMBL" id="CP126217">
    <property type="protein sequence ID" value="WIA19515.1"/>
    <property type="molecule type" value="Genomic_DNA"/>
</dbReference>
<dbReference type="Gene3D" id="1.10.510.10">
    <property type="entry name" value="Transferase(Phosphotransferase) domain 1"/>
    <property type="match status" value="1"/>
</dbReference>
<dbReference type="Gene3D" id="1.10.238.10">
    <property type="entry name" value="EF-hand"/>
    <property type="match status" value="1"/>
</dbReference>
<keyword evidence="2" id="KW-0808">Transferase</keyword>
<keyword evidence="4" id="KW-0418">Kinase</keyword>
<dbReference type="InterPro" id="IPR018247">
    <property type="entry name" value="EF_Hand_1_Ca_BS"/>
</dbReference>
<accession>A0ABY8UE10</accession>
<dbReference type="CDD" id="cd00051">
    <property type="entry name" value="EFh"/>
    <property type="match status" value="1"/>
</dbReference>
<dbReference type="Proteomes" id="UP001244341">
    <property type="component" value="Chromosome 10b"/>
</dbReference>